<accession>A0A845LA62</accession>
<dbReference type="AlphaFoldDB" id="A0A845LA62"/>
<evidence type="ECO:0000313" key="3">
    <source>
        <dbReference type="Proteomes" id="UP000471031"/>
    </source>
</evidence>
<keyword evidence="1" id="KW-0472">Membrane</keyword>
<dbReference type="Proteomes" id="UP000471031">
    <property type="component" value="Unassembled WGS sequence"/>
</dbReference>
<dbReference type="OrthoDB" id="290056at2"/>
<keyword evidence="1" id="KW-0812">Transmembrane</keyword>
<comment type="caution">
    <text evidence="2">The sequence shown here is derived from an EMBL/GenBank/DDBJ whole genome shotgun (WGS) entry which is preliminary data.</text>
</comment>
<keyword evidence="3" id="KW-1185">Reference proteome</keyword>
<sequence>MTHPFSPAFTKLLHNEDGQGLVEYGLILALVVIVCIAMLRSMGGSLTNKFTEINNAIN</sequence>
<keyword evidence="1" id="KW-1133">Transmembrane helix</keyword>
<evidence type="ECO:0000256" key="1">
    <source>
        <dbReference type="SAM" id="Phobius"/>
    </source>
</evidence>
<gene>
    <name evidence="2" type="ORF">GTO89_05380</name>
</gene>
<dbReference type="EMBL" id="WXEX01000004">
    <property type="protein sequence ID" value="MZP42471.1"/>
    <property type="molecule type" value="Genomic_DNA"/>
</dbReference>
<name>A0A845LA62_HELGE</name>
<proteinExistence type="predicted"/>
<reference evidence="2 3" key="1">
    <citation type="submission" date="2020-01" db="EMBL/GenBank/DDBJ databases">
        <title>Whole genome sequence of Heliobacterium gestii DSM 11169.</title>
        <authorList>
            <person name="Kyndt J.A."/>
            <person name="Meyer T.E."/>
        </authorList>
    </citation>
    <scope>NUCLEOTIDE SEQUENCE [LARGE SCALE GENOMIC DNA]</scope>
    <source>
        <strain evidence="2 3">DSM 11169</strain>
    </source>
</reference>
<dbReference type="Pfam" id="PF04964">
    <property type="entry name" value="Flp_Fap"/>
    <property type="match status" value="1"/>
</dbReference>
<feature type="transmembrane region" description="Helical" evidence="1">
    <location>
        <begin position="20"/>
        <end position="39"/>
    </location>
</feature>
<organism evidence="2 3">
    <name type="scientific">Heliomicrobium gestii</name>
    <name type="common">Heliobacterium gestii</name>
    <dbReference type="NCBI Taxonomy" id="2699"/>
    <lineage>
        <taxon>Bacteria</taxon>
        <taxon>Bacillati</taxon>
        <taxon>Bacillota</taxon>
        <taxon>Clostridia</taxon>
        <taxon>Eubacteriales</taxon>
        <taxon>Heliobacteriaceae</taxon>
        <taxon>Heliomicrobium</taxon>
    </lineage>
</organism>
<dbReference type="RefSeq" id="WP_161261052.1">
    <property type="nucleotide sequence ID" value="NZ_JAFBDC010000003.1"/>
</dbReference>
<protein>
    <submittedName>
        <fullName evidence="2">Flp family type IVb pilin</fullName>
    </submittedName>
</protein>
<evidence type="ECO:0000313" key="2">
    <source>
        <dbReference type="EMBL" id="MZP42471.1"/>
    </source>
</evidence>
<dbReference type="InterPro" id="IPR007047">
    <property type="entry name" value="Flp_Fap"/>
</dbReference>